<protein>
    <submittedName>
        <fullName evidence="1">Uncharacterized protein</fullName>
    </submittedName>
</protein>
<comment type="caution">
    <text evidence="1">The sequence shown here is derived from an EMBL/GenBank/DDBJ whole genome shotgun (WGS) entry which is preliminary data.</text>
</comment>
<evidence type="ECO:0000313" key="1">
    <source>
        <dbReference type="EMBL" id="KAI8540901.1"/>
    </source>
</evidence>
<dbReference type="EMBL" id="CM046395">
    <property type="protein sequence ID" value="KAI8540901.1"/>
    <property type="molecule type" value="Genomic_DNA"/>
</dbReference>
<evidence type="ECO:0000313" key="2">
    <source>
        <dbReference type="Proteomes" id="UP001062846"/>
    </source>
</evidence>
<name>A0ACC0MJG3_RHOML</name>
<sequence>MMSGLGNQNVGAGTGYFSSGLDKVDLKPQYPPFQREGKSKLTWTVRYKIALGLASALLYLHEEWEQCVVHRDIKSSNIMLDSNYNGKLGDFGLARLVDHELGLETTVLAGTMGYLAPECVTTGKASKESDVYSFSVIALEIACGRKLIENNRDPDQMQTTQGLSTQPQPGRRGGSYLRPALKSTDRAPPEKVWPRSVTFCRCTIMKAGPLHIAGKLLILKPWEPQMVLTKEKLSTIPIWVQFANIPLEFWTEQGLSYIASAIGKPLHADDMTEKGQRLNFAKICVEIHVDTPLLDVVEVEYGNGASAFVKVTYP</sequence>
<keyword evidence="2" id="KW-1185">Reference proteome</keyword>
<organism evidence="1 2">
    <name type="scientific">Rhododendron molle</name>
    <name type="common">Chinese azalea</name>
    <name type="synonym">Azalea mollis</name>
    <dbReference type="NCBI Taxonomy" id="49168"/>
    <lineage>
        <taxon>Eukaryota</taxon>
        <taxon>Viridiplantae</taxon>
        <taxon>Streptophyta</taxon>
        <taxon>Embryophyta</taxon>
        <taxon>Tracheophyta</taxon>
        <taxon>Spermatophyta</taxon>
        <taxon>Magnoliopsida</taxon>
        <taxon>eudicotyledons</taxon>
        <taxon>Gunneridae</taxon>
        <taxon>Pentapetalae</taxon>
        <taxon>asterids</taxon>
        <taxon>Ericales</taxon>
        <taxon>Ericaceae</taxon>
        <taxon>Ericoideae</taxon>
        <taxon>Rhodoreae</taxon>
        <taxon>Rhododendron</taxon>
    </lineage>
</organism>
<gene>
    <name evidence="1" type="ORF">RHMOL_Rhmol08G0021300</name>
</gene>
<dbReference type="Proteomes" id="UP001062846">
    <property type="component" value="Chromosome 8"/>
</dbReference>
<accession>A0ACC0MJG3</accession>
<reference evidence="1" key="1">
    <citation type="submission" date="2022-02" db="EMBL/GenBank/DDBJ databases">
        <title>Plant Genome Project.</title>
        <authorList>
            <person name="Zhang R.-G."/>
        </authorList>
    </citation>
    <scope>NUCLEOTIDE SEQUENCE</scope>
    <source>
        <strain evidence="1">AT1</strain>
    </source>
</reference>
<proteinExistence type="predicted"/>